<evidence type="ECO:0000313" key="2">
    <source>
        <dbReference type="Proteomes" id="UP000322234"/>
    </source>
</evidence>
<dbReference type="AlphaFoldDB" id="A0A6B0QRU0"/>
<dbReference type="Proteomes" id="UP000322234">
    <property type="component" value="Unassembled WGS sequence"/>
</dbReference>
<reference evidence="1" key="1">
    <citation type="submission" date="2019-10" db="EMBL/GenBank/DDBJ databases">
        <title>The sequence and de novo assembly of the wild yak genome.</title>
        <authorList>
            <person name="Liu Y."/>
        </authorList>
    </citation>
    <scope>NUCLEOTIDE SEQUENCE [LARGE SCALE GENOMIC DNA]</scope>
    <source>
        <strain evidence="1">WY2019</strain>
    </source>
</reference>
<keyword evidence="2" id="KW-1185">Reference proteome</keyword>
<protein>
    <submittedName>
        <fullName evidence="1">Uncharacterized protein</fullName>
    </submittedName>
</protein>
<name>A0A6B0QRU0_9CETA</name>
<organism evidence="1 2">
    <name type="scientific">Bos mutus</name>
    <name type="common">wild yak</name>
    <dbReference type="NCBI Taxonomy" id="72004"/>
    <lineage>
        <taxon>Eukaryota</taxon>
        <taxon>Metazoa</taxon>
        <taxon>Chordata</taxon>
        <taxon>Craniata</taxon>
        <taxon>Vertebrata</taxon>
        <taxon>Euteleostomi</taxon>
        <taxon>Mammalia</taxon>
        <taxon>Eutheria</taxon>
        <taxon>Laurasiatheria</taxon>
        <taxon>Artiodactyla</taxon>
        <taxon>Ruminantia</taxon>
        <taxon>Pecora</taxon>
        <taxon>Bovidae</taxon>
        <taxon>Bovinae</taxon>
        <taxon>Bos</taxon>
    </lineage>
</organism>
<gene>
    <name evidence="1" type="ORF">E5288_WYG000592</name>
</gene>
<comment type="caution">
    <text evidence="1">The sequence shown here is derived from an EMBL/GenBank/DDBJ whole genome shotgun (WGS) entry which is preliminary data.</text>
</comment>
<sequence>MNSWSLAFGIDCYPSLFVNIYKSIIFPVFGVNFASQEKQFALLWLTSFSHATGKRIVETPKTVSVQGVLVHDLSSLMTCYSFIFDRQLFFARSLFTCQYLDVPDRWKTAVTTQSQYDVGKIMYTTYKPDPSQHLIDHLAISSATMIKKFCGPDGTAITEDGHSSKLYHVTNQ</sequence>
<dbReference type="EMBL" id="VBQZ03000001">
    <property type="protein sequence ID" value="MXQ79321.1"/>
    <property type="molecule type" value="Genomic_DNA"/>
</dbReference>
<proteinExistence type="predicted"/>
<evidence type="ECO:0000313" key="1">
    <source>
        <dbReference type="EMBL" id="MXQ79321.1"/>
    </source>
</evidence>
<accession>A0A6B0QRU0</accession>